<keyword evidence="1" id="KW-0645">Protease</keyword>
<organism evidence="4">
    <name type="scientific">Solanum demissum</name>
    <name type="common">Wild potato</name>
    <dbReference type="NCBI Taxonomy" id="50514"/>
    <lineage>
        <taxon>Eukaryota</taxon>
        <taxon>Viridiplantae</taxon>
        <taxon>Streptophyta</taxon>
        <taxon>Embryophyta</taxon>
        <taxon>Tracheophyta</taxon>
        <taxon>Spermatophyta</taxon>
        <taxon>Magnoliopsida</taxon>
        <taxon>eudicotyledons</taxon>
        <taxon>Gunneridae</taxon>
        <taxon>Pentapetalae</taxon>
        <taxon>asterids</taxon>
        <taxon>lamiids</taxon>
        <taxon>Solanales</taxon>
        <taxon>Solanaceae</taxon>
        <taxon>Solanoideae</taxon>
        <taxon>Solaneae</taxon>
        <taxon>Solanum</taxon>
    </lineage>
</organism>
<feature type="domain" description="Reverse transcriptase Ty1/copia-type" evidence="2">
    <location>
        <begin position="612"/>
        <end position="692"/>
    </location>
</feature>
<gene>
    <name evidence="4" type="ORF">SDM1_34t00018</name>
</gene>
<dbReference type="Pfam" id="PF14223">
    <property type="entry name" value="Retrotran_gag_2"/>
    <property type="match status" value="1"/>
</dbReference>
<name>Q6L3U1_SOLDE</name>
<reference evidence="4" key="1">
    <citation type="submission" date="2004-05" db="EMBL/GenBank/DDBJ databases">
        <authorList>
            <person name="Buell R."/>
            <person name="Liu J."/>
            <person name="Childs K."/>
            <person name="Zaborsky J."/>
            <person name="Tallon L."/>
            <person name="Wirtz U."/>
            <person name="Wei F."/>
            <person name="Kuang H."/>
            <person name="Zhang P."/>
            <person name="Marano M."/>
            <person name="Baker B."/>
        </authorList>
    </citation>
    <scope>NUCLEOTIDE SEQUENCE</scope>
</reference>
<sequence>MVVPATTSDSAAAIPTTTHVVQFNPAAQLPIKLQGNLNFATWKAQLVMLLNGHKLIGHLIGAKSAPLTTITQTDSTIFIYEYELWFCQDQLIQQAMMASVDPTITPTVATASSAKVAWDLLHTTYANKSHTRIFSLRDQLQNMKKASKTVATYLHEIRSIVDALKVAGSPVVDDELAVKNLSGLVPRQAVPGNQQNGRLPRQAIKCQLCQKIGHTADVCRSKLHNHFEAKVNFVSNHHSDAHPWILDSGATHHVTTESDNLEEYTGNEEVSMGEDKTIPITNAGLTQIKASNSNFMISNTLCAPSIKKNLISVAKICTDNLTSINFLPHSFLMKDLKTRRLLVQGRNKHGLYEWPQRNHVSPSANFTSTKVSRQLWHRRLESQVGKDSHPEVPLNLDSNLVPTLPSPISITLTVPFHSNNPESIIERQLPTVSTSSGMIPISSQPPSLFNEAAHNTSQPLYCSRRPPINQQLPQQPAIMLLDAIPPPSDVVTRSKNNIFTPKKKCSFLAHLSPTPNSFKQAVKHIEWKNAMDLEYEALMKNQTGELVPRDPINNVVDCKWLFRIKKKADGSIDSLVIKPTTIRIVLSIAIQNNWKVQQLDVNNAFLQAVTMYILVYVIDILITGNYPNLVTYVINSLAYKFSLKNLGELNYLLGIEVKHVPNGIVLSQSRYILEILSYVDMTDCKGVTTPMCSSLPSKAADGSPSADVTLYRRTIGKLQYLSFTRPDIAFAVNKLSRFMQSPSLEHWKAVKKVLRYLKALSTPCLQISSHSDCNLYMYSDADWAGPNLICWSSKKQLSVARSSIEAEYKSVANALFELTWVHNLLTELQYQVSQMPSIFCDNIGVSYLSKNPVFHTKMKHIAVDFHYLRNSVNSGRSD</sequence>
<dbReference type="CDD" id="cd09272">
    <property type="entry name" value="RNase_HI_RT_Ty1"/>
    <property type="match status" value="1"/>
</dbReference>
<accession>Q6L3U1</accession>
<evidence type="ECO:0000313" key="4">
    <source>
        <dbReference type="EMBL" id="AAT38708.1"/>
    </source>
</evidence>
<dbReference type="InterPro" id="IPR013103">
    <property type="entry name" value="RVT_2"/>
</dbReference>
<dbReference type="PANTHER" id="PTHR11439:SF524">
    <property type="entry name" value="RNA-DIRECTED DNA POLYMERASE, PROTEIN KINASE RLK-PELLE-DLSV FAMILY"/>
    <property type="match status" value="1"/>
</dbReference>
<dbReference type="Pfam" id="PF22936">
    <property type="entry name" value="Pol_BBD"/>
    <property type="match status" value="1"/>
</dbReference>
<dbReference type="InterPro" id="IPR054722">
    <property type="entry name" value="PolX-like_BBD"/>
</dbReference>
<dbReference type="Pfam" id="PF07727">
    <property type="entry name" value="RVT_2"/>
    <property type="match status" value="1"/>
</dbReference>
<keyword evidence="1" id="KW-0064">Aspartyl protease</keyword>
<dbReference type="SUPFAM" id="SSF56672">
    <property type="entry name" value="DNA/RNA polymerases"/>
    <property type="match status" value="1"/>
</dbReference>
<dbReference type="AlphaFoldDB" id="Q6L3U1"/>
<reference evidence="4" key="2">
    <citation type="submission" date="2006-08" db="EMBL/GenBank/DDBJ databases">
        <authorList>
            <person name="Childs K."/>
        </authorList>
    </citation>
    <scope>NUCLEOTIDE SEQUENCE</scope>
</reference>
<feature type="domain" description="Retrovirus-related Pol polyprotein from transposon TNT 1-94-like beta-barrel" evidence="3">
    <location>
        <begin position="244"/>
        <end position="317"/>
    </location>
</feature>
<keyword evidence="1" id="KW-0378">Hydrolase</keyword>
<protein>
    <submittedName>
        <fullName evidence="4">Putative polyprotein, identical</fullName>
    </submittedName>
</protein>
<dbReference type="GO" id="GO:0004190">
    <property type="term" value="F:aspartic-type endopeptidase activity"/>
    <property type="evidence" value="ECO:0007669"/>
    <property type="project" value="UniProtKB-KW"/>
</dbReference>
<evidence type="ECO:0000256" key="1">
    <source>
        <dbReference type="ARBA" id="ARBA00022750"/>
    </source>
</evidence>
<dbReference type="PANTHER" id="PTHR11439">
    <property type="entry name" value="GAG-POL-RELATED RETROTRANSPOSON"/>
    <property type="match status" value="1"/>
</dbReference>
<evidence type="ECO:0000259" key="3">
    <source>
        <dbReference type="Pfam" id="PF22936"/>
    </source>
</evidence>
<dbReference type="InterPro" id="IPR043502">
    <property type="entry name" value="DNA/RNA_pol_sf"/>
</dbReference>
<dbReference type="EMBL" id="AC149288">
    <property type="protein sequence ID" value="AAT38708.1"/>
    <property type="molecule type" value="Genomic_DNA"/>
</dbReference>
<proteinExistence type="predicted"/>
<evidence type="ECO:0000259" key="2">
    <source>
        <dbReference type="Pfam" id="PF07727"/>
    </source>
</evidence>